<dbReference type="KEGG" id="vg:55621187"/>
<dbReference type="GeneID" id="55621187"/>
<name>A0A516KT60_9CAUD</name>
<sequence length="43" mass="4623">MNDRNKWHPLAAAGAFLLAIALGVPLVLLISDAMQYPAWPYGG</sequence>
<protein>
    <submittedName>
        <fullName evidence="1">Uncharacterized protein</fullName>
    </submittedName>
</protein>
<gene>
    <name evidence="1" type="primary">47</name>
    <name evidence="1" type="ORF">SEA_ARAXXI_47</name>
</gene>
<accession>A0A516KT60</accession>
<dbReference type="EMBL" id="MN062711">
    <property type="protein sequence ID" value="QDP44866.1"/>
    <property type="molecule type" value="Genomic_DNA"/>
</dbReference>
<proteinExistence type="predicted"/>
<reference evidence="1 2" key="1">
    <citation type="submission" date="2019-06" db="EMBL/GenBank/DDBJ databases">
        <authorList>
            <person name="Cleveland K."/>
            <person name="Luciani P."/>
            <person name="Chung H."/>
            <person name="Caruso S.M."/>
            <person name="Garlena R.A."/>
            <person name="Russell D.A."/>
            <person name="Pope W.H."/>
            <person name="Jacobs-Sera D."/>
            <person name="Hatfull G.F."/>
        </authorList>
    </citation>
    <scope>NUCLEOTIDE SEQUENCE [LARGE SCALE GENOMIC DNA]</scope>
</reference>
<evidence type="ECO:0000313" key="2">
    <source>
        <dbReference type="Proteomes" id="UP000315309"/>
    </source>
</evidence>
<evidence type="ECO:0000313" key="1">
    <source>
        <dbReference type="EMBL" id="QDP44866.1"/>
    </source>
</evidence>
<dbReference type="Proteomes" id="UP000315309">
    <property type="component" value="Segment"/>
</dbReference>
<dbReference type="RefSeq" id="YP_009850704.1">
    <property type="nucleotide sequence ID" value="NC_048801.1"/>
</dbReference>
<organism evidence="1 2">
    <name type="scientific">Microbacterium phage Araxxi</name>
    <dbReference type="NCBI Taxonomy" id="2590948"/>
    <lineage>
        <taxon>Viruses</taxon>
        <taxon>Duplodnaviria</taxon>
        <taxon>Heunggongvirae</taxon>
        <taxon>Uroviricota</taxon>
        <taxon>Caudoviricetes</taxon>
        <taxon>Burrovirus</taxon>
        <taxon>Burrovirus araxxi</taxon>
    </lineage>
</organism>
<keyword evidence="2" id="KW-1185">Reference proteome</keyword>